<sequence>MEIVGVDLFCGAGGLTHGLQKAGIDVKAGFDIEVNCKFPYEYNNSAEFVLKSVVDVTAEDIKSRFDDSAYSLLAGCAPCQPFSKYTQAKLNAQDERWGLLYHFARLVKESQPDLITMENVSDLNKHKVYADFKEDLKSEGYFVDERVVFCPEYGMAQTRSRLVLLASRLGKIELIKPTHDKSKYTTVKDVIGHLPRIKAGSVSQHDPLHRSSGLSELNLKRIKASKPGGTWRDWPDELRAKCHTKASGKSYASVYGRMTWDEPSPTITTQCFGFGNGRFGHPTQDRAISLREAAILQSFPDDYEFVEPGGVYAMKNLGKMIGNAVPVRLGEIVGTSLVNHITQQPNQ</sequence>
<accession>A0AA47LS88</accession>
<dbReference type="PROSITE" id="PS51679">
    <property type="entry name" value="SAM_MT_C5"/>
    <property type="match status" value="1"/>
</dbReference>
<keyword evidence="4" id="KW-0680">Restriction system</keyword>
<evidence type="ECO:0000256" key="4">
    <source>
        <dbReference type="ARBA" id="ARBA00022747"/>
    </source>
</evidence>
<feature type="active site" evidence="6">
    <location>
        <position position="79"/>
    </location>
</feature>
<gene>
    <name evidence="9" type="ORF">N8M53_05395</name>
</gene>
<dbReference type="Pfam" id="PF00145">
    <property type="entry name" value="DNA_methylase"/>
    <property type="match status" value="1"/>
</dbReference>
<dbReference type="PANTHER" id="PTHR10629">
    <property type="entry name" value="CYTOSINE-SPECIFIC METHYLTRANSFERASE"/>
    <property type="match status" value="1"/>
</dbReference>
<dbReference type="GO" id="GO:0044027">
    <property type="term" value="P:negative regulation of gene expression via chromosomal CpG island methylation"/>
    <property type="evidence" value="ECO:0007669"/>
    <property type="project" value="TreeGrafter"/>
</dbReference>
<evidence type="ECO:0000313" key="9">
    <source>
        <dbReference type="EMBL" id="WBA09630.1"/>
    </source>
</evidence>
<dbReference type="InterPro" id="IPR031303">
    <property type="entry name" value="C5_meth_CS"/>
</dbReference>
<dbReference type="GO" id="GO:0003677">
    <property type="term" value="F:DNA binding"/>
    <property type="evidence" value="ECO:0007669"/>
    <property type="project" value="TreeGrafter"/>
</dbReference>
<dbReference type="SUPFAM" id="SSF53335">
    <property type="entry name" value="S-adenosyl-L-methionine-dependent methyltransferases"/>
    <property type="match status" value="1"/>
</dbReference>
<reference evidence="9" key="1">
    <citation type="submission" date="2022-09" db="EMBL/GenBank/DDBJ databases">
        <authorList>
            <person name="Li Z.-J."/>
        </authorList>
    </citation>
    <scope>NUCLEOTIDE SEQUENCE</scope>
    <source>
        <strain evidence="9">TGB11</strain>
    </source>
</reference>
<dbReference type="NCBIfam" id="TIGR00675">
    <property type="entry name" value="dcm"/>
    <property type="match status" value="1"/>
</dbReference>
<evidence type="ECO:0000256" key="2">
    <source>
        <dbReference type="ARBA" id="ARBA00022679"/>
    </source>
</evidence>
<dbReference type="PROSITE" id="PS00095">
    <property type="entry name" value="C5_MTASE_2"/>
    <property type="match status" value="1"/>
</dbReference>
<dbReference type="PANTHER" id="PTHR10629:SF52">
    <property type="entry name" value="DNA (CYTOSINE-5)-METHYLTRANSFERASE 1"/>
    <property type="match status" value="1"/>
</dbReference>
<dbReference type="Gene3D" id="3.90.120.10">
    <property type="entry name" value="DNA Methylase, subunit A, domain 2"/>
    <property type="match status" value="1"/>
</dbReference>
<dbReference type="RefSeq" id="WP_269579760.1">
    <property type="nucleotide sequence ID" value="NZ_CP114588.1"/>
</dbReference>
<comment type="similarity">
    <text evidence="6 7">Belongs to the class I-like SAM-binding methyltransferase superfamily. C5-methyltransferase family.</text>
</comment>
<comment type="catalytic activity">
    <reaction evidence="5 8">
        <text>a 2'-deoxycytidine in DNA + S-adenosyl-L-methionine = a 5-methyl-2'-deoxycytidine in DNA + S-adenosyl-L-homocysteine + H(+)</text>
        <dbReference type="Rhea" id="RHEA:13681"/>
        <dbReference type="Rhea" id="RHEA-COMP:11369"/>
        <dbReference type="Rhea" id="RHEA-COMP:11370"/>
        <dbReference type="ChEBI" id="CHEBI:15378"/>
        <dbReference type="ChEBI" id="CHEBI:57856"/>
        <dbReference type="ChEBI" id="CHEBI:59789"/>
        <dbReference type="ChEBI" id="CHEBI:85452"/>
        <dbReference type="ChEBI" id="CHEBI:85454"/>
        <dbReference type="EC" id="2.1.1.37"/>
    </reaction>
</comment>
<dbReference type="EMBL" id="CP114588">
    <property type="protein sequence ID" value="WBA09630.1"/>
    <property type="molecule type" value="Genomic_DNA"/>
</dbReference>
<evidence type="ECO:0000256" key="1">
    <source>
        <dbReference type="ARBA" id="ARBA00022603"/>
    </source>
</evidence>
<dbReference type="GO" id="GO:0009307">
    <property type="term" value="P:DNA restriction-modification system"/>
    <property type="evidence" value="ECO:0007669"/>
    <property type="project" value="UniProtKB-KW"/>
</dbReference>
<dbReference type="PROSITE" id="PS00094">
    <property type="entry name" value="C5_MTASE_1"/>
    <property type="match status" value="1"/>
</dbReference>
<keyword evidence="3 6" id="KW-0949">S-adenosyl-L-methionine</keyword>
<dbReference type="InterPro" id="IPR050390">
    <property type="entry name" value="C5-Methyltransferase"/>
</dbReference>
<keyword evidence="1 6" id="KW-0489">Methyltransferase</keyword>
<dbReference type="InterPro" id="IPR029063">
    <property type="entry name" value="SAM-dependent_MTases_sf"/>
</dbReference>
<dbReference type="InterPro" id="IPR001525">
    <property type="entry name" value="C5_MeTfrase"/>
</dbReference>
<evidence type="ECO:0000256" key="6">
    <source>
        <dbReference type="PROSITE-ProRule" id="PRU01016"/>
    </source>
</evidence>
<protein>
    <recommendedName>
        <fullName evidence="8">Cytosine-specific methyltransferase</fullName>
        <ecNumber evidence="8">2.1.1.37</ecNumber>
    </recommendedName>
</protein>
<dbReference type="Proteomes" id="UP001164748">
    <property type="component" value="Chromosome"/>
</dbReference>
<dbReference type="GO" id="GO:0003886">
    <property type="term" value="F:DNA (cytosine-5-)-methyltransferase activity"/>
    <property type="evidence" value="ECO:0007669"/>
    <property type="project" value="UniProtKB-EC"/>
</dbReference>
<dbReference type="AlphaFoldDB" id="A0AA47LS88"/>
<evidence type="ECO:0000256" key="7">
    <source>
        <dbReference type="RuleBase" id="RU000416"/>
    </source>
</evidence>
<keyword evidence="2 6" id="KW-0808">Transferase</keyword>
<evidence type="ECO:0000313" key="10">
    <source>
        <dbReference type="Proteomes" id="UP001164748"/>
    </source>
</evidence>
<dbReference type="GO" id="GO:0032259">
    <property type="term" value="P:methylation"/>
    <property type="evidence" value="ECO:0007669"/>
    <property type="project" value="UniProtKB-KW"/>
</dbReference>
<proteinExistence type="inferred from homology"/>
<dbReference type="Gene3D" id="3.40.50.150">
    <property type="entry name" value="Vaccinia Virus protein VP39"/>
    <property type="match status" value="1"/>
</dbReference>
<dbReference type="InterPro" id="IPR018117">
    <property type="entry name" value="C5_DNA_meth_AS"/>
</dbReference>
<name>A0AA47LS88_9GAMM</name>
<dbReference type="PRINTS" id="PR00105">
    <property type="entry name" value="C5METTRFRASE"/>
</dbReference>
<organism evidence="9 10">
    <name type="scientific">Salinivibrio kushneri</name>
    <dbReference type="NCBI Taxonomy" id="1908198"/>
    <lineage>
        <taxon>Bacteria</taxon>
        <taxon>Pseudomonadati</taxon>
        <taxon>Pseudomonadota</taxon>
        <taxon>Gammaproteobacteria</taxon>
        <taxon>Vibrionales</taxon>
        <taxon>Vibrionaceae</taxon>
        <taxon>Salinivibrio</taxon>
    </lineage>
</organism>
<dbReference type="REBASE" id="682018">
    <property type="entry name" value="M.SkuTGB11ORF5395P"/>
</dbReference>
<evidence type="ECO:0000256" key="3">
    <source>
        <dbReference type="ARBA" id="ARBA00022691"/>
    </source>
</evidence>
<evidence type="ECO:0000256" key="8">
    <source>
        <dbReference type="RuleBase" id="RU000417"/>
    </source>
</evidence>
<evidence type="ECO:0000256" key="5">
    <source>
        <dbReference type="ARBA" id="ARBA00047422"/>
    </source>
</evidence>
<dbReference type="EC" id="2.1.1.37" evidence="8"/>